<proteinExistence type="predicted"/>
<organism evidence="1 2">
    <name type="scientific">Ixodes persulcatus</name>
    <name type="common">Taiga tick</name>
    <dbReference type="NCBI Taxonomy" id="34615"/>
    <lineage>
        <taxon>Eukaryota</taxon>
        <taxon>Metazoa</taxon>
        <taxon>Ecdysozoa</taxon>
        <taxon>Arthropoda</taxon>
        <taxon>Chelicerata</taxon>
        <taxon>Arachnida</taxon>
        <taxon>Acari</taxon>
        <taxon>Parasitiformes</taxon>
        <taxon>Ixodida</taxon>
        <taxon>Ixodoidea</taxon>
        <taxon>Ixodidae</taxon>
        <taxon>Ixodinae</taxon>
        <taxon>Ixodes</taxon>
    </lineage>
</organism>
<name>A0AC60PAC2_IXOPE</name>
<protein>
    <submittedName>
        <fullName evidence="1">Uncharacterized protein</fullName>
    </submittedName>
</protein>
<sequence>MESIKVDGESVSPEDITKEAGRLTSRGRSSARALPQLGLTPGHSHGQEGAGSRPTNRQSRAKKQTSRQPRLLHQPPLPKGDIKTVLRPREGLNITKISHAGLCDGVLRATGLSYDKAAKDLFRINPAKNIIVASTPSMEHVSKYSTVKGLRFGEKSYNVTADAAPPKDTVKWIIHNIPEYDSAEDITRSLVYEKNTMILQARRMGRTNRAIIVFEGTTVPCGRHGHRTDVCPPPDKNICKICGTEALPENHQCKPKCALCGQDHPTGDKKCRLRFQTPYFFKKRKWEKQQKRKNNRRRLQNGSSNRASTSSMLKKDGPSENPRPASAVDRAPSHASRSGQLRQQSTPLTLVIAAPEPQHPRPPGPETQVEIPISKRKTANRKIIKPTSSEQSDQQSEITKIRQMLELVNSENTKLKAELAQLKGTSADSTPSPSPAT</sequence>
<evidence type="ECO:0000313" key="2">
    <source>
        <dbReference type="Proteomes" id="UP000805193"/>
    </source>
</evidence>
<evidence type="ECO:0000313" key="1">
    <source>
        <dbReference type="EMBL" id="KAG0416217.1"/>
    </source>
</evidence>
<dbReference type="EMBL" id="JABSTQ010010972">
    <property type="protein sequence ID" value="KAG0416217.1"/>
    <property type="molecule type" value="Genomic_DNA"/>
</dbReference>
<reference evidence="1 2" key="1">
    <citation type="journal article" date="2020" name="Cell">
        <title>Large-Scale Comparative Analyses of Tick Genomes Elucidate Their Genetic Diversity and Vector Capacities.</title>
        <authorList>
            <consortium name="Tick Genome and Microbiome Consortium (TIGMIC)"/>
            <person name="Jia N."/>
            <person name="Wang J."/>
            <person name="Shi W."/>
            <person name="Du L."/>
            <person name="Sun Y."/>
            <person name="Zhan W."/>
            <person name="Jiang J.F."/>
            <person name="Wang Q."/>
            <person name="Zhang B."/>
            <person name="Ji P."/>
            <person name="Bell-Sakyi L."/>
            <person name="Cui X.M."/>
            <person name="Yuan T.T."/>
            <person name="Jiang B.G."/>
            <person name="Yang W.F."/>
            <person name="Lam T.T."/>
            <person name="Chang Q.C."/>
            <person name="Ding S.J."/>
            <person name="Wang X.J."/>
            <person name="Zhu J.G."/>
            <person name="Ruan X.D."/>
            <person name="Zhao L."/>
            <person name="Wei J.T."/>
            <person name="Ye R.Z."/>
            <person name="Que T.C."/>
            <person name="Du C.H."/>
            <person name="Zhou Y.H."/>
            <person name="Cheng J.X."/>
            <person name="Dai P.F."/>
            <person name="Guo W.B."/>
            <person name="Han X.H."/>
            <person name="Huang E.J."/>
            <person name="Li L.F."/>
            <person name="Wei W."/>
            <person name="Gao Y.C."/>
            <person name="Liu J.Z."/>
            <person name="Shao H.Z."/>
            <person name="Wang X."/>
            <person name="Wang C.C."/>
            <person name="Yang T.C."/>
            <person name="Huo Q.B."/>
            <person name="Li W."/>
            <person name="Chen H.Y."/>
            <person name="Chen S.E."/>
            <person name="Zhou L.G."/>
            <person name="Ni X.B."/>
            <person name="Tian J.H."/>
            <person name="Sheng Y."/>
            <person name="Liu T."/>
            <person name="Pan Y.S."/>
            <person name="Xia L.Y."/>
            <person name="Li J."/>
            <person name="Zhao F."/>
            <person name="Cao W.C."/>
        </authorList>
    </citation>
    <scope>NUCLEOTIDE SEQUENCE [LARGE SCALE GENOMIC DNA]</scope>
    <source>
        <strain evidence="1">Iper-2018</strain>
    </source>
</reference>
<gene>
    <name evidence="1" type="ORF">HPB47_006604</name>
</gene>
<keyword evidence="2" id="KW-1185">Reference proteome</keyword>
<dbReference type="Proteomes" id="UP000805193">
    <property type="component" value="Unassembled WGS sequence"/>
</dbReference>
<accession>A0AC60PAC2</accession>
<comment type="caution">
    <text evidence="1">The sequence shown here is derived from an EMBL/GenBank/DDBJ whole genome shotgun (WGS) entry which is preliminary data.</text>
</comment>